<feature type="domain" description="Nucleolar 27S pre-rRNA processing Urb2/Npa2 C-terminal" evidence="1">
    <location>
        <begin position="1319"/>
        <end position="1515"/>
    </location>
</feature>
<evidence type="ECO:0000313" key="3">
    <source>
        <dbReference type="Proteomes" id="UP000829720"/>
    </source>
</evidence>
<dbReference type="GO" id="GO:0042254">
    <property type="term" value="P:ribosome biogenesis"/>
    <property type="evidence" value="ECO:0007669"/>
    <property type="project" value="TreeGrafter"/>
</dbReference>
<sequence>MAAIYSGIHLKLKSPRTPWTDKLKLARFAWISPQCFLPNKEQVLFDWTSHALTGYYSKKVEFPQDVLEGLWAYLNDILHSKKLQKVLSQGKTLSLRLALAQVINDRILEFASGMSPLSVSTVLSCCKGILSSPVLSVTYTTRYELLVEFLTRLCGLACPRPSQQPEAHVQPQVFELLLLALNSYLVVQRQQANPNRVFTQVTTHLLQPLLLLRHLLTTHVWPVEDDIRARQHLSREIRGKVDSVLQSALYMPDHLNSYKEELLPNKELQASTRGPARKGVLTPVNTILQKLCDPGLCDPTLHFTVRANSIPLLFKFAMDAFCRTVDNKSICFHLLTRFVTALDFTVELTTNDGFNPENWSLALLALENLLNFTLSGDLYNVAADRIQHGEEQFNFYRKVAQLLLYSAQPGIPAWYRCLKALLTLNHLVVEPDLDELVSSAWVDSDCIEARVKKARETLVIAVIQTYTKLRQLPRLFQEVLAVVCRPAADELRQPLLSAALQRNLNQCLLDSPPNQSLEMWRLILERMNSYLLPDLEGKEDMALKLLSLSDLLHVVLFSVRSLDASSPLPILRQTQTLMEETLTLIALLFRLLSGKAQEVPWFQSTHRAVLLLSYTWVEVDTLFEIHCSRYKRSPTEKGFSLLCGVEMDDWEKVLSVSHCCGPLSEHLQMLLTLQRMKKLLLSTDAFRDGDIQHAMCLDAQFIIKMGKMLFCQASEELWDMQLNSVNNNTFPVAHWFLVTSNLGLIAPYLSDGDMSHIADVLLDSLLQEYYPDVPEKEVTHLSVTQISKQLLDSTVLVELSPLYSIIVRSLLQKIVKLLCSSEQGSQCQALLRFGEELQATVQVEKEAADTEARGSSTEISPVWKRLESISQAVVQTTKANTSLTLTGPEMKRLVQFLEVIRALNPDAMSPEGHSECFLFLFFMATKLQSQCDAEPANVTRLLTEIYCLMTSMQSGRNEGSILKVVHGSELLEAVISSVSSLSKSMTQTVDSPAWLEFVQAVQSFLQCLLQVIIRRRKSVRLNLEKFTSFLVDGEVAASALSSPQDELEAGSLVSLQLLLASLSMLCQTMTANLGESSKLDETLLKLSERAVCTLGPALQLCLNGQACGLLGQAFSVDVVTVMVQAELSHATSDGEEEDKLKGLTHMSLYRSFAQQVLRELSSAPRPMDFLFSSLNFLAAYYSAEGMFREANLTELFVSILQNLKNLMSASWLTASELQELEAPVMEVLAQLVSRITQEQLHVLLEALKEGLSSTPVRSGHFKDVLSAVTLTKLLVSCPLPETCHKAFWFLVPQIISALVFIAQECGKDPVLAGGLAVPALDALTVVLRQGEGVLSNPHHVGLVFGALQLVPLELPSSKDFHSVFHAVHELLFAIIQCHPQVMLKAAPSFLNCFYRLVVSAMQEGRQRAEGERGCEAESEVSVKCAMLVERMYTHIASVAEGFTVLSSFIVAQYVSELQRVTLQPEIKSHLTEGIYKILDLCVEQDIKFLSSTLPHGVREVFNELYSSYTHYHKTQRQGEAKYTV</sequence>
<reference evidence="2" key="1">
    <citation type="submission" date="2021-01" db="EMBL/GenBank/DDBJ databases">
        <authorList>
            <person name="Zahm M."/>
            <person name="Roques C."/>
            <person name="Cabau C."/>
            <person name="Klopp C."/>
            <person name="Donnadieu C."/>
            <person name="Jouanno E."/>
            <person name="Lampietro C."/>
            <person name="Louis A."/>
            <person name="Herpin A."/>
            <person name="Echchiki A."/>
            <person name="Berthelot C."/>
            <person name="Parey E."/>
            <person name="Roest-Crollius H."/>
            <person name="Braasch I."/>
            <person name="Postlethwait J."/>
            <person name="Bobe J."/>
            <person name="Montfort J."/>
            <person name="Bouchez O."/>
            <person name="Begum T."/>
            <person name="Mejri S."/>
            <person name="Adams A."/>
            <person name="Chen W.-J."/>
            <person name="Guiguen Y."/>
        </authorList>
    </citation>
    <scope>NUCLEOTIDE SEQUENCE</scope>
    <source>
        <tissue evidence="2">Blood</tissue>
    </source>
</reference>
<dbReference type="GO" id="GO:0005730">
    <property type="term" value="C:nucleolus"/>
    <property type="evidence" value="ECO:0007669"/>
    <property type="project" value="TreeGrafter"/>
</dbReference>
<dbReference type="Pfam" id="PF10441">
    <property type="entry name" value="Urb2"/>
    <property type="match status" value="1"/>
</dbReference>
<dbReference type="PANTHER" id="PTHR15682">
    <property type="entry name" value="UNHEALTHY RIBOSOME BIOGENESIS PROTEIN 2 HOMOLOG"/>
    <property type="match status" value="1"/>
</dbReference>
<protein>
    <recommendedName>
        <fullName evidence="1">Nucleolar 27S pre-rRNA processing Urb2/Npa2 C-terminal domain-containing protein</fullName>
    </recommendedName>
</protein>
<name>A0A8T3DEK7_9TELE</name>
<dbReference type="OrthoDB" id="160374at2759"/>
<evidence type="ECO:0000313" key="2">
    <source>
        <dbReference type="EMBL" id="KAI1894626.1"/>
    </source>
</evidence>
<dbReference type="InterPro" id="IPR052609">
    <property type="entry name" value="Ribosome_Biogenesis_Reg"/>
</dbReference>
<dbReference type="Proteomes" id="UP000829720">
    <property type="component" value="Unassembled WGS sequence"/>
</dbReference>
<gene>
    <name evidence="2" type="ORF">AGOR_G00117700</name>
</gene>
<keyword evidence="3" id="KW-1185">Reference proteome</keyword>
<organism evidence="2 3">
    <name type="scientific">Albula goreensis</name>
    <dbReference type="NCBI Taxonomy" id="1534307"/>
    <lineage>
        <taxon>Eukaryota</taxon>
        <taxon>Metazoa</taxon>
        <taxon>Chordata</taxon>
        <taxon>Craniata</taxon>
        <taxon>Vertebrata</taxon>
        <taxon>Euteleostomi</taxon>
        <taxon>Actinopterygii</taxon>
        <taxon>Neopterygii</taxon>
        <taxon>Teleostei</taxon>
        <taxon>Albuliformes</taxon>
        <taxon>Albulidae</taxon>
        <taxon>Albula</taxon>
    </lineage>
</organism>
<dbReference type="PANTHER" id="PTHR15682:SF2">
    <property type="entry name" value="UNHEALTHY RIBOSOME BIOGENESIS PROTEIN 2 HOMOLOG"/>
    <property type="match status" value="1"/>
</dbReference>
<comment type="caution">
    <text evidence="2">The sequence shown here is derived from an EMBL/GenBank/DDBJ whole genome shotgun (WGS) entry which is preliminary data.</text>
</comment>
<proteinExistence type="predicted"/>
<dbReference type="EMBL" id="JAERUA010000010">
    <property type="protein sequence ID" value="KAI1894626.1"/>
    <property type="molecule type" value="Genomic_DNA"/>
</dbReference>
<accession>A0A8T3DEK7</accession>
<dbReference type="InterPro" id="IPR018849">
    <property type="entry name" value="Urb2/Npa2_C"/>
</dbReference>
<evidence type="ECO:0000259" key="1">
    <source>
        <dbReference type="Pfam" id="PF10441"/>
    </source>
</evidence>